<comment type="caution">
    <text evidence="1">The sequence shown here is derived from an EMBL/GenBank/DDBJ whole genome shotgun (WGS) entry which is preliminary data.</text>
</comment>
<organism evidence="1 2">
    <name type="scientific">Vibrio owensii</name>
    <dbReference type="NCBI Taxonomy" id="696485"/>
    <lineage>
        <taxon>Bacteria</taxon>
        <taxon>Pseudomonadati</taxon>
        <taxon>Pseudomonadota</taxon>
        <taxon>Gammaproteobacteria</taxon>
        <taxon>Vibrionales</taxon>
        <taxon>Vibrionaceae</taxon>
        <taxon>Vibrio</taxon>
    </lineage>
</organism>
<dbReference type="AlphaFoldDB" id="A0AAU9PZQ8"/>
<dbReference type="Proteomes" id="UP001295420">
    <property type="component" value="Unassembled WGS sequence"/>
</dbReference>
<gene>
    <name evidence="1" type="ORF">THF1D04_10743</name>
</gene>
<reference evidence="1" key="1">
    <citation type="submission" date="2022-01" db="EMBL/GenBank/DDBJ databases">
        <authorList>
            <person name="Lagorce A."/>
        </authorList>
    </citation>
    <scope>NUCLEOTIDE SEQUENCE</scope>
    <source>
        <strain evidence="1">Th15_F1_D04</strain>
    </source>
</reference>
<accession>A0AAU9PZQ8</accession>
<evidence type="ECO:0000313" key="2">
    <source>
        <dbReference type="Proteomes" id="UP001295420"/>
    </source>
</evidence>
<protein>
    <submittedName>
        <fullName evidence="1">Uncharacterized protein</fullName>
    </submittedName>
</protein>
<dbReference type="EMBL" id="CAKMTQ010000001">
    <property type="protein sequence ID" value="CAH1521284.1"/>
    <property type="molecule type" value="Genomic_DNA"/>
</dbReference>
<evidence type="ECO:0000313" key="1">
    <source>
        <dbReference type="EMBL" id="CAH1521284.1"/>
    </source>
</evidence>
<dbReference type="RefSeq" id="WP_409929976.1">
    <property type="nucleotide sequence ID" value="NZ_CAKMTQ010000001.1"/>
</dbReference>
<proteinExistence type="predicted"/>
<name>A0AAU9PZQ8_9VIBR</name>
<sequence length="103" mass="11222">MIDHFMISEDSQNSIDSILRNSGSQSMTQDEIDFANAVNANPIGECECYKFAHTVLIERVSMDSNLSYTISRLKKLAEANGCSLSDKQPIVKAARIPIVGGGI</sequence>